<comment type="caution">
    <text evidence="2">The sequence shown here is derived from an EMBL/GenBank/DDBJ whole genome shotgun (WGS) entry which is preliminary data.</text>
</comment>
<dbReference type="AlphaFoldDB" id="A0A0F9GEM0"/>
<accession>A0A0F9GEM0</accession>
<sequence>MKKTKKRKRPGKVAEKEVKIYSSTTHLLLKKLPFRRIVQDRYRYHFKNLTGKSCIPGKDIRIQKIALETLQTITEYYLQKITQDAISNVRHFGKIRLREKDLKYMYQLKYPHIYNKTITKKRTTKNSIKTNSDSDSD</sequence>
<reference evidence="2" key="1">
    <citation type="journal article" date="2015" name="Nature">
        <title>Complex archaea that bridge the gap between prokaryotes and eukaryotes.</title>
        <authorList>
            <person name="Spang A."/>
            <person name="Saw J.H."/>
            <person name="Jorgensen S.L."/>
            <person name="Zaremba-Niedzwiedzka K."/>
            <person name="Martijn J."/>
            <person name="Lind A.E."/>
            <person name="van Eijk R."/>
            <person name="Schleper C."/>
            <person name="Guy L."/>
            <person name="Ettema T.J."/>
        </authorList>
    </citation>
    <scope>NUCLEOTIDE SEQUENCE</scope>
</reference>
<dbReference type="GO" id="GO:0000786">
    <property type="term" value="C:nucleosome"/>
    <property type="evidence" value="ECO:0007669"/>
    <property type="project" value="InterPro"/>
</dbReference>
<dbReference type="InterPro" id="IPR009072">
    <property type="entry name" value="Histone-fold"/>
</dbReference>
<dbReference type="EMBL" id="LAZR01026718">
    <property type="protein sequence ID" value="KKL67875.1"/>
    <property type="molecule type" value="Genomic_DNA"/>
</dbReference>
<proteinExistence type="predicted"/>
<dbReference type="PANTHER" id="PTHR11426">
    <property type="entry name" value="HISTONE H3"/>
    <property type="match status" value="1"/>
</dbReference>
<dbReference type="SMART" id="SM00428">
    <property type="entry name" value="H3"/>
    <property type="match status" value="1"/>
</dbReference>
<protein>
    <recommendedName>
        <fullName evidence="1">Core Histone H2A/H2B/H3 domain-containing protein</fullName>
    </recommendedName>
</protein>
<dbReference type="Pfam" id="PF00125">
    <property type="entry name" value="Histone"/>
    <property type="match status" value="1"/>
</dbReference>
<dbReference type="Gene3D" id="1.10.20.10">
    <property type="entry name" value="Histone, subunit A"/>
    <property type="match status" value="1"/>
</dbReference>
<dbReference type="InterPro" id="IPR000164">
    <property type="entry name" value="Histone_H3/CENP-A"/>
</dbReference>
<dbReference type="SUPFAM" id="SSF47113">
    <property type="entry name" value="Histone-fold"/>
    <property type="match status" value="1"/>
</dbReference>
<feature type="domain" description="Core Histone H2A/H2B/H3" evidence="1">
    <location>
        <begin position="10"/>
        <end position="105"/>
    </location>
</feature>
<organism evidence="2">
    <name type="scientific">marine sediment metagenome</name>
    <dbReference type="NCBI Taxonomy" id="412755"/>
    <lineage>
        <taxon>unclassified sequences</taxon>
        <taxon>metagenomes</taxon>
        <taxon>ecological metagenomes</taxon>
    </lineage>
</organism>
<dbReference type="GO" id="GO:0046982">
    <property type="term" value="F:protein heterodimerization activity"/>
    <property type="evidence" value="ECO:0007669"/>
    <property type="project" value="InterPro"/>
</dbReference>
<evidence type="ECO:0000313" key="2">
    <source>
        <dbReference type="EMBL" id="KKL67875.1"/>
    </source>
</evidence>
<dbReference type="GO" id="GO:0030527">
    <property type="term" value="F:structural constituent of chromatin"/>
    <property type="evidence" value="ECO:0007669"/>
    <property type="project" value="InterPro"/>
</dbReference>
<dbReference type="GO" id="GO:0003677">
    <property type="term" value="F:DNA binding"/>
    <property type="evidence" value="ECO:0007669"/>
    <property type="project" value="InterPro"/>
</dbReference>
<dbReference type="InterPro" id="IPR007125">
    <property type="entry name" value="H2A/H2B/H3"/>
</dbReference>
<evidence type="ECO:0000259" key="1">
    <source>
        <dbReference type="Pfam" id="PF00125"/>
    </source>
</evidence>
<name>A0A0F9GEM0_9ZZZZ</name>
<gene>
    <name evidence="2" type="ORF">LCGC14_2130640</name>
</gene>